<gene>
    <name evidence="3" type="ORF">O181_055303</name>
</gene>
<evidence type="ECO:0000313" key="4">
    <source>
        <dbReference type="Proteomes" id="UP000765509"/>
    </source>
</evidence>
<evidence type="ECO:0000259" key="2">
    <source>
        <dbReference type="PROSITE" id="PS50994"/>
    </source>
</evidence>
<dbReference type="InterPro" id="IPR012337">
    <property type="entry name" value="RNaseH-like_sf"/>
</dbReference>
<keyword evidence="4" id="KW-1185">Reference proteome</keyword>
<feature type="domain" description="Integrase catalytic" evidence="2">
    <location>
        <begin position="1"/>
        <end position="96"/>
    </location>
</feature>
<dbReference type="InterPro" id="IPR036397">
    <property type="entry name" value="RNaseH_sf"/>
</dbReference>
<accession>A0A9Q3HSA6</accession>
<dbReference type="GO" id="GO:0015074">
    <property type="term" value="P:DNA integration"/>
    <property type="evidence" value="ECO:0007669"/>
    <property type="project" value="InterPro"/>
</dbReference>
<dbReference type="InterPro" id="IPR001584">
    <property type="entry name" value="Integrase_cat-core"/>
</dbReference>
<dbReference type="GO" id="GO:0005634">
    <property type="term" value="C:nucleus"/>
    <property type="evidence" value="ECO:0007669"/>
    <property type="project" value="UniProtKB-ARBA"/>
</dbReference>
<protein>
    <recommendedName>
        <fullName evidence="2">Integrase catalytic domain-containing protein</fullName>
    </recommendedName>
</protein>
<dbReference type="AlphaFoldDB" id="A0A9Q3HSA6"/>
<dbReference type="PROSITE" id="PS50994">
    <property type="entry name" value="INTEGRASE"/>
    <property type="match status" value="1"/>
</dbReference>
<dbReference type="PANTHER" id="PTHR37984">
    <property type="entry name" value="PROTEIN CBG26694"/>
    <property type="match status" value="1"/>
</dbReference>
<dbReference type="Proteomes" id="UP000765509">
    <property type="component" value="Unassembled WGS sequence"/>
</dbReference>
<dbReference type="Gene3D" id="3.30.420.10">
    <property type="entry name" value="Ribonuclease H-like superfamily/Ribonuclease H"/>
    <property type="match status" value="1"/>
</dbReference>
<sequence>MDWVTSLSPGGDKSFNAHLVLVHSYSKTPIFLPCNQDDTAMDTAIMIWNRFISHTGLFKNIISDRDPKFTSALWKKLHKMFGTKLSFSTAYHPQTDNTSNARKGWNPILPYDTRKEDLVDIQPTARSFKNMLDKARHHANRCMQYSFKYEKGKWEKYHKPPDFKVRDLVLVSTLNFNNIKGPKKLKESFSGTFMIIALLGPNAVQLELTGELMNQHPSFPISLTKPYSSSERD</sequence>
<dbReference type="SUPFAM" id="SSF53098">
    <property type="entry name" value="Ribonuclease H-like"/>
    <property type="match status" value="1"/>
</dbReference>
<dbReference type="GO" id="GO:0003723">
    <property type="term" value="F:RNA binding"/>
    <property type="evidence" value="ECO:0007669"/>
    <property type="project" value="UniProtKB-KW"/>
</dbReference>
<evidence type="ECO:0000256" key="1">
    <source>
        <dbReference type="ARBA" id="ARBA00022884"/>
    </source>
</evidence>
<proteinExistence type="predicted"/>
<dbReference type="EMBL" id="AVOT02024723">
    <property type="protein sequence ID" value="MBW0515588.1"/>
    <property type="molecule type" value="Genomic_DNA"/>
</dbReference>
<organism evidence="3 4">
    <name type="scientific">Austropuccinia psidii MF-1</name>
    <dbReference type="NCBI Taxonomy" id="1389203"/>
    <lineage>
        <taxon>Eukaryota</taxon>
        <taxon>Fungi</taxon>
        <taxon>Dikarya</taxon>
        <taxon>Basidiomycota</taxon>
        <taxon>Pucciniomycotina</taxon>
        <taxon>Pucciniomycetes</taxon>
        <taxon>Pucciniales</taxon>
        <taxon>Sphaerophragmiaceae</taxon>
        <taxon>Austropuccinia</taxon>
    </lineage>
</organism>
<reference evidence="3" key="1">
    <citation type="submission" date="2021-03" db="EMBL/GenBank/DDBJ databases">
        <title>Draft genome sequence of rust myrtle Austropuccinia psidii MF-1, a brazilian biotype.</title>
        <authorList>
            <person name="Quecine M.C."/>
            <person name="Pachon D.M.R."/>
            <person name="Bonatelli M.L."/>
            <person name="Correr F.H."/>
            <person name="Franceschini L.M."/>
            <person name="Leite T.F."/>
            <person name="Margarido G.R.A."/>
            <person name="Almeida C.A."/>
            <person name="Ferrarezi J.A."/>
            <person name="Labate C.A."/>
        </authorList>
    </citation>
    <scope>NUCLEOTIDE SEQUENCE</scope>
    <source>
        <strain evidence="3">MF-1</strain>
    </source>
</reference>
<name>A0A9Q3HSA6_9BASI</name>
<evidence type="ECO:0000313" key="3">
    <source>
        <dbReference type="EMBL" id="MBW0515588.1"/>
    </source>
</evidence>
<dbReference type="PANTHER" id="PTHR37984:SF5">
    <property type="entry name" value="PROTEIN NYNRIN-LIKE"/>
    <property type="match status" value="1"/>
</dbReference>
<dbReference type="InterPro" id="IPR050951">
    <property type="entry name" value="Retrovirus_Pol_polyprotein"/>
</dbReference>
<comment type="caution">
    <text evidence="3">The sequence shown here is derived from an EMBL/GenBank/DDBJ whole genome shotgun (WGS) entry which is preliminary data.</text>
</comment>
<keyword evidence="1" id="KW-0694">RNA-binding</keyword>